<keyword evidence="3" id="KW-1185">Reference proteome</keyword>
<evidence type="ECO:0000313" key="2">
    <source>
        <dbReference type="EMBL" id="MEU6819813.1"/>
    </source>
</evidence>
<dbReference type="EMBL" id="JBEYXV010000002">
    <property type="protein sequence ID" value="MEU6819813.1"/>
    <property type="molecule type" value="Genomic_DNA"/>
</dbReference>
<protein>
    <submittedName>
        <fullName evidence="2">Uncharacterized protein</fullName>
    </submittedName>
</protein>
<reference evidence="2 3" key="1">
    <citation type="submission" date="2024-06" db="EMBL/GenBank/DDBJ databases">
        <title>The Natural Products Discovery Center: Release of the First 8490 Sequenced Strains for Exploring Actinobacteria Biosynthetic Diversity.</title>
        <authorList>
            <person name="Kalkreuter E."/>
            <person name="Kautsar S.A."/>
            <person name="Yang D."/>
            <person name="Bader C.D."/>
            <person name="Teijaro C.N."/>
            <person name="Fluegel L."/>
            <person name="Davis C.M."/>
            <person name="Simpson J.R."/>
            <person name="Lauterbach L."/>
            <person name="Steele A.D."/>
            <person name="Gui C."/>
            <person name="Meng S."/>
            <person name="Li G."/>
            <person name="Viehrig K."/>
            <person name="Ye F."/>
            <person name="Su P."/>
            <person name="Kiefer A.F."/>
            <person name="Nichols A."/>
            <person name="Cepeda A.J."/>
            <person name="Yan W."/>
            <person name="Fan B."/>
            <person name="Jiang Y."/>
            <person name="Adhikari A."/>
            <person name="Zheng C.-J."/>
            <person name="Schuster L."/>
            <person name="Cowan T.M."/>
            <person name="Smanski M.J."/>
            <person name="Chevrette M.G."/>
            <person name="De Carvalho L.P.S."/>
            <person name="Shen B."/>
        </authorList>
    </citation>
    <scope>NUCLEOTIDE SEQUENCE [LARGE SCALE GENOMIC DNA]</scope>
    <source>
        <strain evidence="2 3">NPDC046838</strain>
    </source>
</reference>
<evidence type="ECO:0000313" key="3">
    <source>
        <dbReference type="Proteomes" id="UP001551176"/>
    </source>
</evidence>
<proteinExistence type="predicted"/>
<feature type="region of interest" description="Disordered" evidence="1">
    <location>
        <begin position="1344"/>
        <end position="1364"/>
    </location>
</feature>
<gene>
    <name evidence="2" type="ORF">ABZ921_04220</name>
</gene>
<sequence>MTSRTDAPVPLPANHRISETYADWARTCEPGAEATARAVLDEADRKRGRAWEKPGRFVDDMERLARGVPTAHLPWFWDTVGHWLLETHRRSAARAYGQARAAERDHGLPVDPDWRRANVLLFARFGGLPATELSGHRTWLGGILEPGAAHREFVRVLVSWAASPGELPADLARRVRDSARAVGLGVEEEARVLGGLLTAARGKAVPDRLLDAAAGPLSAHPPTDDQATALLDLFPESKNDAAAWLRLLIRCGAADAAAAGRIAPEGGLGDWLRRYAADYSHRRVAGGGVTGQPMPTELLDLAGRFAPLLRAAGTPVRLHEDRYRWQHLDADLLDVCLAEGIPVEDPGAAVPLQFWGERSWRDLKALAADPVFGPRLEGTVHAGLRSGFGGSGPRTGTAISRLPHNPGVAAEVHTRIEKLLDALRGGGLAAADEAVDELRDLLDRPTAVALDGIEEALDALDLTGPLARTLRAGLPEELGWPALEQALAEFRPDETVHVTCTWPVLTLYGEARAIAVDHAGRRGDHPLELPEDSRSHTVHWVGGQFLVAWVETEADRPLHSAYWSDRPGETFEPEETFGLAPYGGSIQGGLGYQFETPDGGGRFDGERVLRPGGREGVGHRDFQMYDGHALWSSEVFGERRNGWARFDRDAGTPTDDRTLPAFHRPAETPPGTRPYADHRILAALPPGAPPSPLGQDGRLTGCRVHYRTPYDGPSPRAFVLETIDGRTASYRSSRWGRRPWGILALPLGGEDAVMTGETTVRSHAAEDNSLLWQVRGFPGSRDRAPKRATLGEQAGPMPPPAYWHFLVPRDEASSKALRAVADTDLRQLLHPGSGSGSGSGEDVPHPLPGVTDPRIRDGVDRAARLAADVLRRRRELSHRVAVMRSGPVVDLPDPAPDTRLAPALRDLLPQLRAYEAHAPQPQPALLTAVAADGRYLRGEIEDEVRVLALPAVPPEWAVLTGRIDAVAWRAATVATPEAERQALTVLLGVWSRQPFAEADSVWRTGRAPEQRIAELRAGGALIASGRVRGGLAPFLHRAGDPAPADAEECETHTITGDDTTRLPRLLALLAEHGPLPVPEEAVDLFRWRTGVPRPVAALVLDGFPGRDDYDEHRKLLRTKPYKADQDTVWAYERLQGQLGPVGRRTVLAAALPTDPAELWAPGGMTAAADRMAAAWAGLLDTAPYVDDGSHAAALAADHGLPATWATALLTGRAPEPLDADGVRTAATAVTWALTERPVGDPAASGARALVDRLTDDAPADLRTALRRLADRSADTPVPPGQYETNPLFSAPALVEEAGAVLGVSRDAAALHLQLHALDRPADRTIRRWNNWTLDHHRAVRKELTAAKAPRPAPPAPADDAPADDAAVFAVPIPVHERFARAWAEHTQSAQ</sequence>
<feature type="region of interest" description="Disordered" evidence="1">
    <location>
        <begin position="827"/>
        <end position="855"/>
    </location>
</feature>
<feature type="region of interest" description="Disordered" evidence="1">
    <location>
        <begin position="776"/>
        <end position="795"/>
    </location>
</feature>
<accession>A0ABV3BFN9</accession>
<feature type="compositionally biased region" description="Basic and acidic residues" evidence="1">
    <location>
        <begin position="646"/>
        <end position="658"/>
    </location>
</feature>
<organism evidence="2 3">
    <name type="scientific">Streptomyces atriruber</name>
    <dbReference type="NCBI Taxonomy" id="545121"/>
    <lineage>
        <taxon>Bacteria</taxon>
        <taxon>Bacillati</taxon>
        <taxon>Actinomycetota</taxon>
        <taxon>Actinomycetes</taxon>
        <taxon>Kitasatosporales</taxon>
        <taxon>Streptomycetaceae</taxon>
        <taxon>Streptomyces</taxon>
    </lineage>
</organism>
<dbReference type="Proteomes" id="UP001551176">
    <property type="component" value="Unassembled WGS sequence"/>
</dbReference>
<comment type="caution">
    <text evidence="2">The sequence shown here is derived from an EMBL/GenBank/DDBJ whole genome shotgun (WGS) entry which is preliminary data.</text>
</comment>
<name>A0ABV3BFN9_9ACTN</name>
<feature type="region of interest" description="Disordered" evidence="1">
    <location>
        <begin position="646"/>
        <end position="673"/>
    </location>
</feature>
<dbReference type="RefSeq" id="WP_359344645.1">
    <property type="nucleotide sequence ID" value="NZ_JBEYXV010000002.1"/>
</dbReference>
<evidence type="ECO:0000256" key="1">
    <source>
        <dbReference type="SAM" id="MobiDB-lite"/>
    </source>
</evidence>